<evidence type="ECO:0000256" key="1">
    <source>
        <dbReference type="SAM" id="MobiDB-lite"/>
    </source>
</evidence>
<sequence length="68" mass="7154">MNDSHDRSTARAGALRAPWTALCAAAAVILGPPAHTASTLTQANAAPRHPSLTPAPAHRRPVRRHPVH</sequence>
<feature type="chain" id="PRO_5038576576" evidence="2">
    <location>
        <begin position="37"/>
        <end position="68"/>
    </location>
</feature>
<organism evidence="3">
    <name type="scientific">Streptomyces sp. SID14436</name>
    <dbReference type="NCBI Taxonomy" id="2706070"/>
    <lineage>
        <taxon>Bacteria</taxon>
        <taxon>Bacillati</taxon>
        <taxon>Actinomycetota</taxon>
        <taxon>Actinomycetes</taxon>
        <taxon>Kitasatosporales</taxon>
        <taxon>Streptomycetaceae</taxon>
        <taxon>Streptomyces</taxon>
    </lineage>
</organism>
<feature type="compositionally biased region" description="Basic residues" evidence="1">
    <location>
        <begin position="57"/>
        <end position="68"/>
    </location>
</feature>
<feature type="signal peptide" evidence="2">
    <location>
        <begin position="1"/>
        <end position="36"/>
    </location>
</feature>
<dbReference type="RefSeq" id="WP_164337745.1">
    <property type="nucleotide sequence ID" value="NZ_JAAGMD010000196.1"/>
</dbReference>
<name>A0A6G3QR40_9ACTN</name>
<keyword evidence="2" id="KW-0732">Signal</keyword>
<evidence type="ECO:0000256" key="2">
    <source>
        <dbReference type="SAM" id="SignalP"/>
    </source>
</evidence>
<comment type="caution">
    <text evidence="3">The sequence shown here is derived from an EMBL/GenBank/DDBJ whole genome shotgun (WGS) entry which is preliminary data.</text>
</comment>
<reference evidence="3" key="1">
    <citation type="submission" date="2020-01" db="EMBL/GenBank/DDBJ databases">
        <title>Insect and environment-associated Actinomycetes.</title>
        <authorList>
            <person name="Currrie C."/>
            <person name="Chevrette M."/>
            <person name="Carlson C."/>
            <person name="Stubbendieck R."/>
            <person name="Wendt-Pienkowski E."/>
        </authorList>
    </citation>
    <scope>NUCLEOTIDE SEQUENCE</scope>
    <source>
        <strain evidence="3">SID14436</strain>
    </source>
</reference>
<dbReference type="EMBL" id="JAAGMD010000196">
    <property type="protein sequence ID" value="NEA85825.1"/>
    <property type="molecule type" value="Genomic_DNA"/>
</dbReference>
<proteinExistence type="predicted"/>
<dbReference type="AlphaFoldDB" id="A0A6G3QR40"/>
<evidence type="ECO:0000313" key="3">
    <source>
        <dbReference type="EMBL" id="NEA85825.1"/>
    </source>
</evidence>
<feature type="region of interest" description="Disordered" evidence="1">
    <location>
        <begin position="39"/>
        <end position="68"/>
    </location>
</feature>
<accession>A0A6G3QR40</accession>
<gene>
    <name evidence="3" type="ORF">G3I53_07125</name>
</gene>
<protein>
    <submittedName>
        <fullName evidence="3">Uncharacterized protein</fullName>
    </submittedName>
</protein>